<proteinExistence type="predicted"/>
<dbReference type="AlphaFoldDB" id="A0A8T0TZV2"/>
<keyword evidence="2" id="KW-1185">Reference proteome</keyword>
<evidence type="ECO:0008006" key="3">
    <source>
        <dbReference type="Google" id="ProtNLM"/>
    </source>
</evidence>
<dbReference type="PANTHER" id="PTHR45786:SF74">
    <property type="entry name" value="ATP-DEPENDENT DNA HELICASE"/>
    <property type="match status" value="1"/>
</dbReference>
<comment type="caution">
    <text evidence="1">The sequence shown here is derived from an EMBL/GenBank/DDBJ whole genome shotgun (WGS) entry which is preliminary data.</text>
</comment>
<dbReference type="EMBL" id="CM029042">
    <property type="protein sequence ID" value="KAG2615607.1"/>
    <property type="molecule type" value="Genomic_DNA"/>
</dbReference>
<evidence type="ECO:0000313" key="2">
    <source>
        <dbReference type="Proteomes" id="UP000823388"/>
    </source>
</evidence>
<name>A0A8T0TZV2_PANVG</name>
<sequence length="159" mass="18768">MLDEHNPFAKQFRAARDRLKDHENEEFIIRIVGAAEGDPIQYNLPSTDELAMLVVGDFSLDNFKRDIIIQSKSGNLHQISSLHPAYMALRYPLLFPFGERGFQIGILYNITESGRRKKRCTMTMQDYYRYHFHYRKGQPNLFYAMDFFPVKLRLMLELP</sequence>
<accession>A0A8T0TZV2</accession>
<dbReference type="Proteomes" id="UP000823388">
    <property type="component" value="Chromosome 3N"/>
</dbReference>
<evidence type="ECO:0000313" key="1">
    <source>
        <dbReference type="EMBL" id="KAG2615607.1"/>
    </source>
</evidence>
<organism evidence="1 2">
    <name type="scientific">Panicum virgatum</name>
    <name type="common">Blackwell switchgrass</name>
    <dbReference type="NCBI Taxonomy" id="38727"/>
    <lineage>
        <taxon>Eukaryota</taxon>
        <taxon>Viridiplantae</taxon>
        <taxon>Streptophyta</taxon>
        <taxon>Embryophyta</taxon>
        <taxon>Tracheophyta</taxon>
        <taxon>Spermatophyta</taxon>
        <taxon>Magnoliopsida</taxon>
        <taxon>Liliopsida</taxon>
        <taxon>Poales</taxon>
        <taxon>Poaceae</taxon>
        <taxon>PACMAD clade</taxon>
        <taxon>Panicoideae</taxon>
        <taxon>Panicodae</taxon>
        <taxon>Paniceae</taxon>
        <taxon>Panicinae</taxon>
        <taxon>Panicum</taxon>
        <taxon>Panicum sect. Hiantes</taxon>
    </lineage>
</organism>
<gene>
    <name evidence="1" type="ORF">PVAP13_3NG048790</name>
</gene>
<protein>
    <recommendedName>
        <fullName evidence="3">Helitron helicase-like domain-containing protein</fullName>
    </recommendedName>
</protein>
<dbReference type="PANTHER" id="PTHR45786">
    <property type="entry name" value="DNA BINDING PROTEIN-LIKE"/>
    <property type="match status" value="1"/>
</dbReference>
<reference evidence="1" key="1">
    <citation type="submission" date="2020-05" db="EMBL/GenBank/DDBJ databases">
        <title>WGS assembly of Panicum virgatum.</title>
        <authorList>
            <person name="Lovell J.T."/>
            <person name="Jenkins J."/>
            <person name="Shu S."/>
            <person name="Juenger T.E."/>
            <person name="Schmutz J."/>
        </authorList>
    </citation>
    <scope>NUCLEOTIDE SEQUENCE</scope>
    <source>
        <strain evidence="1">AP13</strain>
    </source>
</reference>